<dbReference type="PANTHER" id="PTHR10331:SF6">
    <property type="entry name" value="SPINDLE ASSEMBLY ABNORMAL 4"/>
    <property type="match status" value="1"/>
</dbReference>
<dbReference type="GO" id="GO:0005813">
    <property type="term" value="C:centrosome"/>
    <property type="evidence" value="ECO:0007669"/>
    <property type="project" value="TreeGrafter"/>
</dbReference>
<reference evidence="4" key="1">
    <citation type="submission" date="2023-11" db="EMBL/GenBank/DDBJ databases">
        <title>Genome assemblies of two species of porcelain crab, Petrolisthes cinctipes and Petrolisthes manimaculis (Anomura: Porcellanidae).</title>
        <authorList>
            <person name="Angst P."/>
        </authorList>
    </citation>
    <scope>NUCLEOTIDE SEQUENCE</scope>
    <source>
        <strain evidence="4">PB745_02</strain>
        <tissue evidence="4">Gill</tissue>
    </source>
</reference>
<feature type="region of interest" description="Disordered" evidence="2">
    <location>
        <begin position="1"/>
        <end position="24"/>
    </location>
</feature>
<feature type="region of interest" description="Disordered" evidence="2">
    <location>
        <begin position="1224"/>
        <end position="1249"/>
    </location>
</feature>
<comment type="similarity">
    <text evidence="1">Belongs to the TCP10 family.</text>
</comment>
<feature type="compositionally biased region" description="Polar residues" evidence="2">
    <location>
        <begin position="1386"/>
        <end position="1399"/>
    </location>
</feature>
<organism evidence="4 5">
    <name type="scientific">Petrolisthes manimaculis</name>
    <dbReference type="NCBI Taxonomy" id="1843537"/>
    <lineage>
        <taxon>Eukaryota</taxon>
        <taxon>Metazoa</taxon>
        <taxon>Ecdysozoa</taxon>
        <taxon>Arthropoda</taxon>
        <taxon>Crustacea</taxon>
        <taxon>Multicrustacea</taxon>
        <taxon>Malacostraca</taxon>
        <taxon>Eumalacostraca</taxon>
        <taxon>Eucarida</taxon>
        <taxon>Decapoda</taxon>
        <taxon>Pleocyemata</taxon>
        <taxon>Anomura</taxon>
        <taxon>Galatheoidea</taxon>
        <taxon>Porcellanidae</taxon>
        <taxon>Petrolisthes</taxon>
    </lineage>
</organism>
<dbReference type="InterPro" id="IPR047002">
    <property type="entry name" value="Tcp10_C_sf"/>
</dbReference>
<gene>
    <name evidence="4" type="ORF">Pmani_033659</name>
</gene>
<dbReference type="Gene3D" id="2.60.450.20">
    <property type="match status" value="1"/>
</dbReference>
<feature type="region of interest" description="Disordered" evidence="2">
    <location>
        <begin position="1003"/>
        <end position="1056"/>
    </location>
</feature>
<feature type="compositionally biased region" description="Polar residues" evidence="2">
    <location>
        <begin position="241"/>
        <end position="264"/>
    </location>
</feature>
<feature type="compositionally biased region" description="Polar residues" evidence="2">
    <location>
        <begin position="598"/>
        <end position="613"/>
    </location>
</feature>
<dbReference type="EMBL" id="JAWZYT010004490">
    <property type="protein sequence ID" value="KAK4293669.1"/>
    <property type="molecule type" value="Genomic_DNA"/>
</dbReference>
<dbReference type="InterPro" id="IPR026581">
    <property type="entry name" value="TCP10L/CENPJ"/>
</dbReference>
<feature type="compositionally biased region" description="Polar residues" evidence="2">
    <location>
        <begin position="51"/>
        <end position="86"/>
    </location>
</feature>
<dbReference type="GO" id="GO:0005814">
    <property type="term" value="C:centriole"/>
    <property type="evidence" value="ECO:0007669"/>
    <property type="project" value="TreeGrafter"/>
</dbReference>
<feature type="compositionally biased region" description="Polar residues" evidence="2">
    <location>
        <begin position="15"/>
        <end position="24"/>
    </location>
</feature>
<feature type="compositionally biased region" description="Low complexity" evidence="2">
    <location>
        <begin position="760"/>
        <end position="770"/>
    </location>
</feature>
<dbReference type="GO" id="GO:0015631">
    <property type="term" value="F:tubulin binding"/>
    <property type="evidence" value="ECO:0007669"/>
    <property type="project" value="TreeGrafter"/>
</dbReference>
<dbReference type="Proteomes" id="UP001292094">
    <property type="component" value="Unassembled WGS sequence"/>
</dbReference>
<evidence type="ECO:0000313" key="5">
    <source>
        <dbReference type="Proteomes" id="UP001292094"/>
    </source>
</evidence>
<feature type="region of interest" description="Disordered" evidence="2">
    <location>
        <begin position="932"/>
        <end position="982"/>
    </location>
</feature>
<feature type="compositionally biased region" description="Polar residues" evidence="2">
    <location>
        <begin position="827"/>
        <end position="851"/>
    </location>
</feature>
<feature type="region of interest" description="Disordered" evidence="2">
    <location>
        <begin position="50"/>
        <end position="98"/>
    </location>
</feature>
<evidence type="ECO:0000259" key="3">
    <source>
        <dbReference type="Pfam" id="PF07202"/>
    </source>
</evidence>
<dbReference type="Pfam" id="PF07202">
    <property type="entry name" value="Tcp10_C"/>
    <property type="match status" value="1"/>
</dbReference>
<feature type="compositionally biased region" description="Basic and acidic residues" evidence="2">
    <location>
        <begin position="286"/>
        <end position="297"/>
    </location>
</feature>
<dbReference type="GO" id="GO:0061511">
    <property type="term" value="P:centriole elongation"/>
    <property type="evidence" value="ECO:0007669"/>
    <property type="project" value="TreeGrafter"/>
</dbReference>
<feature type="compositionally biased region" description="Basic and acidic residues" evidence="2">
    <location>
        <begin position="1017"/>
        <end position="1056"/>
    </location>
</feature>
<dbReference type="GO" id="GO:0060271">
    <property type="term" value="P:cilium assembly"/>
    <property type="evidence" value="ECO:0007669"/>
    <property type="project" value="TreeGrafter"/>
</dbReference>
<keyword evidence="5" id="KW-1185">Reference proteome</keyword>
<feature type="region of interest" description="Disordered" evidence="2">
    <location>
        <begin position="138"/>
        <end position="382"/>
    </location>
</feature>
<feature type="region of interest" description="Disordered" evidence="2">
    <location>
        <begin position="416"/>
        <end position="443"/>
    </location>
</feature>
<sequence>MANRVLKPNECGPGTPNQPLDTLSPSQSLLQRLKELREYQEQQRALLLQVHSDSPLDQSVYSQESLTSTNRGPKQSTPTTSQDSIFSSQSTTVTSPSTTIISQDTSVTASSQSHVQDSTSSYSLASLSSVDESGKKTLADFNHRTSPTEDRTLTPARPDCEVPVIHTPEAIEEGCNERNQRSNGDKELHTPDLPNTSISRPPLYHPCERSPDEESAAYWSGDVGGCKTKRHISSSRESFEDSGQSTPLSSSDTGLATTWPSGRSASDEQSVSSVPPPPRDFSPSTPKEDASKSDYTDHFFSSMPPNYSPSVIPRKQMYSSRDTSESDYTELVSERSVMSNTSEDYTSARESTTTSLEPESAALTSQYSHSTASLSSGSEDHYEVEKYRVYSTSEGESLRTRVQYIDQRLLQLNQKPVHPDQRPIQHQNQGPVYHDSEAQGYSSPTQHVMTEMSEELVANEPQVKFKFLKKGEGTYRFRMKAPVRFRKKEKKPTDNDEALIAHIPTGSVRQRSPTQFQGNKKVRLPMKQLQLKDMPPLSKPKVLEENPKPQIKKQANIPKQSKSSQSDSTKKGSRTSPNTGSQGRGVPGTHSQAKAGAHTNNEGYNTHTHSNTRPLPHHNTRPPTHPSNSTARPATLHQHTRPSHNSINTRQPQHPDTNTSASSHMHYITQPQQHPDELMPPVPLTPTFEKQRQKEEQQLSAFEKLEELVDDSSFSSNSSTVWGLLKHGQHSISSTPVRTPPPFSPKETPVHASSGGYSVGPNGNNPTLGNPHPMINIDEILQQLKTIVRLEGHDSTKVSEFLQSFSDHPSLGTPEAVERFAASLREISSSEHPTSTPADPSALQPSQSTPSAHPRPHVHFGPEAVEVIEYELSDNDDTLTDATSLAEEDSDLLSASDMEVLTQYIREAPGIAPQQQRGLVPKLNMHDNQLSRVSEESDNDATLTPESPSPNRTSSAHARRKKKLQPVALEFSPPTPKPENCPSHYIWSIFGKDKNAKRNPVVQQVPNQQVPNRWRNSKQDSEGVNREAERNESDSEARVERKDGGNEKNTEKKNVYNDDVEAHKTLLLAKMAELEGETKIFKLENSKLIKLQNETQEERKALAEERKKLEEETAKEKKRLQEYIDRERNALWKERQQGVSRQGPTISSVREDSMEIVYLKEQIQDLKEEVKKKESVHQFSLKKLNERIRLLEMENKELRNKNAALQKLEKENLDLRCKLDRVKASARSQTTNPRQKSAIGNTAAVSSKAKSVNGVNRSLDRLARPQVAIVREHEAGYVSSGGIKNKNNQQQLNSDCETVVSTEDKSDGINSGDGSVKGSKKVEFGSVTVVGRLDNANCEENMNIMTNQPVSLMLRGRAITSVGKRYTDVVPTEKPGPTGAVVSRAEQPSNIPSPIASKPSTTTLGWKQYEAFPRYAAETENMPSQIQGLTSPDSWNLDYTETVKEDGTREIIYSNGNSKEVQRDGTTIVNYYNGDRKEVWEDRTVYIYGTDKTRHTTYSDGREELVFPSGQRETRYPDKSSEVHFPDGSRTVLSADGVETCYMTDRTIMCTNPDGSKVFEFPSGQREVHMGEEKRREYPDGTVKILHGDGRTETIYRTGRRRVKDADGNILLDTHAHSNS</sequence>
<evidence type="ECO:0000256" key="1">
    <source>
        <dbReference type="ARBA" id="ARBA00005627"/>
    </source>
</evidence>
<feature type="compositionally biased region" description="Polar residues" evidence="2">
    <location>
        <begin position="336"/>
        <end position="377"/>
    </location>
</feature>
<feature type="compositionally biased region" description="Low complexity" evidence="2">
    <location>
        <begin position="87"/>
        <end position="98"/>
    </location>
</feature>
<evidence type="ECO:0000313" key="4">
    <source>
        <dbReference type="EMBL" id="KAK4293669.1"/>
    </source>
</evidence>
<protein>
    <recommendedName>
        <fullName evidence="3">Centromere protein J C-terminal domain-containing protein</fullName>
    </recommendedName>
</protein>
<evidence type="ECO:0000256" key="2">
    <source>
        <dbReference type="SAM" id="MobiDB-lite"/>
    </source>
</evidence>
<feature type="domain" description="Centromere protein J C-terminal" evidence="3">
    <location>
        <begin position="1445"/>
        <end position="1479"/>
    </location>
</feature>
<feature type="compositionally biased region" description="Polar residues" evidence="2">
    <location>
        <begin position="1226"/>
        <end position="1249"/>
    </location>
</feature>
<feature type="compositionally biased region" description="Polar residues" evidence="2">
    <location>
        <begin position="940"/>
        <end position="956"/>
    </location>
</feature>
<name>A0AAE1NQL4_9EUCA</name>
<feature type="region of interest" description="Disordered" evidence="2">
    <location>
        <begin position="486"/>
        <end position="663"/>
    </location>
</feature>
<proteinExistence type="inferred from homology"/>
<feature type="compositionally biased region" description="Basic and acidic residues" evidence="2">
    <location>
        <begin position="138"/>
        <end position="152"/>
    </location>
</feature>
<dbReference type="InterPro" id="IPR009852">
    <property type="entry name" value="CENPJ_C_dom"/>
</dbReference>
<feature type="region of interest" description="Disordered" evidence="2">
    <location>
        <begin position="827"/>
        <end position="858"/>
    </location>
</feature>
<feature type="compositionally biased region" description="Polar residues" evidence="2">
    <location>
        <begin position="507"/>
        <end position="518"/>
    </location>
</feature>
<feature type="compositionally biased region" description="Low complexity" evidence="2">
    <location>
        <begin position="1003"/>
        <end position="1012"/>
    </location>
</feature>
<feature type="region of interest" description="Disordered" evidence="2">
    <location>
        <begin position="732"/>
        <end position="770"/>
    </location>
</feature>
<comment type="caution">
    <text evidence="4">The sequence shown here is derived from an EMBL/GenBank/DDBJ whole genome shotgun (WGS) entry which is preliminary data.</text>
</comment>
<feature type="compositionally biased region" description="Polar residues" evidence="2">
    <location>
        <begin position="643"/>
        <end position="663"/>
    </location>
</feature>
<feature type="compositionally biased region" description="Basic and acidic residues" evidence="2">
    <location>
        <begin position="175"/>
        <end position="190"/>
    </location>
</feature>
<feature type="region of interest" description="Disordered" evidence="2">
    <location>
        <begin position="1368"/>
        <end position="1399"/>
    </location>
</feature>
<dbReference type="PANTHER" id="PTHR10331">
    <property type="entry name" value="T COMPLEX PROTEIN 10"/>
    <property type="match status" value="1"/>
</dbReference>
<accession>A0AAE1NQL4</accession>